<dbReference type="InterPro" id="IPR010265">
    <property type="entry name" value="Phage_lambda_TipM"/>
</dbReference>
<organism evidence="1 2">
    <name type="scientific">Cupriavidus respiraculi</name>
    <dbReference type="NCBI Taxonomy" id="195930"/>
    <lineage>
        <taxon>Bacteria</taxon>
        <taxon>Pseudomonadati</taxon>
        <taxon>Pseudomonadota</taxon>
        <taxon>Betaproteobacteria</taxon>
        <taxon>Burkholderiales</taxon>
        <taxon>Burkholderiaceae</taxon>
        <taxon>Cupriavidus</taxon>
    </lineage>
</organism>
<gene>
    <name evidence="1" type="ORF">LMG21510_05062</name>
</gene>
<proteinExistence type="predicted"/>
<dbReference type="EMBL" id="CAJZAH010000011">
    <property type="protein sequence ID" value="CAG9184298.1"/>
    <property type="molecule type" value="Genomic_DNA"/>
</dbReference>
<dbReference type="Pfam" id="PF05939">
    <property type="entry name" value="Phage_min_tail"/>
    <property type="match status" value="1"/>
</dbReference>
<accession>A0ABM8XV80</accession>
<dbReference type="Proteomes" id="UP000721236">
    <property type="component" value="Unassembled WGS sequence"/>
</dbReference>
<comment type="caution">
    <text evidence="1">The sequence shown here is derived from an EMBL/GenBank/DDBJ whole genome shotgun (WGS) entry which is preliminary data.</text>
</comment>
<reference evidence="1 2" key="1">
    <citation type="submission" date="2021-08" db="EMBL/GenBank/DDBJ databases">
        <authorList>
            <person name="Peeters C."/>
        </authorList>
    </citation>
    <scope>NUCLEOTIDE SEQUENCE [LARGE SCALE GENOMIC DNA]</scope>
    <source>
        <strain evidence="1 2">LMG 21510</strain>
    </source>
</reference>
<sequence>MATETFTWRPVNTAAGQVTLRTRTAQFGDGYSQAVGDGLNNKVQSWPLQFAGLKAEIQAIQDFLDRHGGYRSFLWTPPLGVQGMYRVPEYSPAADKGGIYTLSATFVQAFAP</sequence>
<dbReference type="RefSeq" id="WP_224044602.1">
    <property type="nucleotide sequence ID" value="NZ_CAJZAH010000011.1"/>
</dbReference>
<name>A0ABM8XV80_9BURK</name>
<evidence type="ECO:0008006" key="3">
    <source>
        <dbReference type="Google" id="ProtNLM"/>
    </source>
</evidence>
<evidence type="ECO:0000313" key="1">
    <source>
        <dbReference type="EMBL" id="CAG9184298.1"/>
    </source>
</evidence>
<keyword evidence="2" id="KW-1185">Reference proteome</keyword>
<evidence type="ECO:0000313" key="2">
    <source>
        <dbReference type="Proteomes" id="UP000721236"/>
    </source>
</evidence>
<protein>
    <recommendedName>
        <fullName evidence="3">Phage tail protein</fullName>
    </recommendedName>
</protein>